<dbReference type="GO" id="GO:0046872">
    <property type="term" value="F:metal ion binding"/>
    <property type="evidence" value="ECO:0007669"/>
    <property type="project" value="UniProtKB-KW"/>
</dbReference>
<dbReference type="RefSeq" id="WP_122547577.1">
    <property type="nucleotide sequence ID" value="NZ_QWIV01000014.1"/>
</dbReference>
<dbReference type="Proteomes" id="UP000267524">
    <property type="component" value="Unassembled WGS sequence"/>
</dbReference>
<protein>
    <recommendedName>
        <fullName evidence="4">JmjC domain-containing protein</fullName>
    </recommendedName>
</protein>
<dbReference type="PANTHER" id="PTHR13096:SF8">
    <property type="entry name" value="RIBOSOMAL OXYGENASE 1"/>
    <property type="match status" value="1"/>
</dbReference>
<evidence type="ECO:0000256" key="1">
    <source>
        <dbReference type="ARBA" id="ARBA00001954"/>
    </source>
</evidence>
<dbReference type="InterPro" id="IPR003347">
    <property type="entry name" value="JmjC_dom"/>
</dbReference>
<dbReference type="EMBL" id="QWIV01000014">
    <property type="protein sequence ID" value="RMZ58425.1"/>
    <property type="molecule type" value="Genomic_DNA"/>
</dbReference>
<keyword evidence="6" id="KW-1185">Reference proteome</keyword>
<keyword evidence="2" id="KW-0479">Metal-binding</keyword>
<name>A0A3M7L8T1_9FLAO</name>
<dbReference type="InterPro" id="IPR039994">
    <property type="entry name" value="NO66-like"/>
</dbReference>
<comment type="caution">
    <text evidence="5">The sequence shown here is derived from an EMBL/GenBank/DDBJ whole genome shotgun (WGS) entry which is preliminary data.</text>
</comment>
<feature type="domain" description="JmjC" evidence="4">
    <location>
        <begin position="89"/>
        <end position="224"/>
    </location>
</feature>
<reference evidence="5 6" key="1">
    <citation type="submission" date="2018-08" db="EMBL/GenBank/DDBJ databases">
        <title>Chryseobacterium nematophagum: a novel matrix digesting pathogen of nematodes.</title>
        <authorList>
            <person name="Page A."/>
            <person name="Roberts M."/>
            <person name="Felix M.-A."/>
            <person name="Weir W."/>
        </authorList>
    </citation>
    <scope>NUCLEOTIDE SEQUENCE [LARGE SCALE GENOMIC DNA]</scope>
    <source>
        <strain evidence="5 6">JUb275</strain>
    </source>
</reference>
<dbReference type="PROSITE" id="PS51184">
    <property type="entry name" value="JMJC"/>
    <property type="match status" value="1"/>
</dbReference>
<evidence type="ECO:0000256" key="3">
    <source>
        <dbReference type="ARBA" id="ARBA00023004"/>
    </source>
</evidence>
<dbReference type="AlphaFoldDB" id="A0A3M7L8T1"/>
<keyword evidence="3" id="KW-0408">Iron</keyword>
<evidence type="ECO:0000256" key="2">
    <source>
        <dbReference type="ARBA" id="ARBA00022723"/>
    </source>
</evidence>
<evidence type="ECO:0000313" key="6">
    <source>
        <dbReference type="Proteomes" id="UP000267524"/>
    </source>
</evidence>
<sequence length="380" mass="43867">MDIFRTIQENHFEKSPFTKSIKGDLPISFTYDDFQDILVKLIDQSPDSIQVTKNGKLVFPNLFSKTISYPEIIRDYREGATITINFISSFNLSLKKICEQMEHIFECPVECSAFLTPPNVQGFSPHFDSAEVFMVQIEGSKHWKIYSPILDLPLERQKAIVSDKIFETTPLLDTTLEKDSILYIPRGFIHYGHCNETEPSLHITFGLVLNRKYELAQLFIEELAEFFPSFRKSIQYSEITVDNIHDILTSSLASLKEHELSHEIVLKIKAKIKEQNIKQSIILPDNDLLWNPSLDLKNSDIYRKRKNLKFSLHNQTLLFNSLNGTKNISLPLTSLEIVDHILTNEEFSIHSISHHINDVENIKNVLKKFMSENVIVKKAI</sequence>
<proteinExistence type="predicted"/>
<dbReference type="SUPFAM" id="SSF51197">
    <property type="entry name" value="Clavaminate synthase-like"/>
    <property type="match status" value="1"/>
</dbReference>
<dbReference type="PANTHER" id="PTHR13096">
    <property type="entry name" value="MINA53 MYC INDUCED NUCLEAR ANTIGEN"/>
    <property type="match status" value="1"/>
</dbReference>
<accession>A0A3M7L8T1</accession>
<organism evidence="5 6">
    <name type="scientific">Chryseobacterium nematophagum</name>
    <dbReference type="NCBI Taxonomy" id="2305228"/>
    <lineage>
        <taxon>Bacteria</taxon>
        <taxon>Pseudomonadati</taxon>
        <taxon>Bacteroidota</taxon>
        <taxon>Flavobacteriia</taxon>
        <taxon>Flavobacteriales</taxon>
        <taxon>Weeksellaceae</taxon>
        <taxon>Chryseobacterium group</taxon>
        <taxon>Chryseobacterium</taxon>
    </lineage>
</organism>
<evidence type="ECO:0000259" key="4">
    <source>
        <dbReference type="PROSITE" id="PS51184"/>
    </source>
</evidence>
<comment type="cofactor">
    <cofactor evidence="1">
        <name>Fe(2+)</name>
        <dbReference type="ChEBI" id="CHEBI:29033"/>
    </cofactor>
</comment>
<evidence type="ECO:0000313" key="5">
    <source>
        <dbReference type="EMBL" id="RMZ58425.1"/>
    </source>
</evidence>
<gene>
    <name evidence="5" type="ORF">D1632_12445</name>
</gene>
<dbReference type="Gene3D" id="2.60.120.650">
    <property type="entry name" value="Cupin"/>
    <property type="match status" value="1"/>
</dbReference>
<dbReference type="Pfam" id="PF08007">
    <property type="entry name" value="JmjC_2"/>
    <property type="match status" value="1"/>
</dbReference>